<evidence type="ECO:0000313" key="3">
    <source>
        <dbReference type="Proteomes" id="UP001229251"/>
    </source>
</evidence>
<protein>
    <submittedName>
        <fullName evidence="2">Uroporphyrinogen decarboxylase family protein</fullName>
    </submittedName>
</protein>
<organism evidence="2 3">
    <name type="scientific">Facklamia hominis</name>
    <dbReference type="NCBI Taxonomy" id="178214"/>
    <lineage>
        <taxon>Bacteria</taxon>
        <taxon>Bacillati</taxon>
        <taxon>Bacillota</taxon>
        <taxon>Bacilli</taxon>
        <taxon>Lactobacillales</taxon>
        <taxon>Aerococcaceae</taxon>
        <taxon>Facklamia</taxon>
    </lineage>
</organism>
<sequence length="349" mass="38702">MNPKQRRIALFEKKPIDRMPVYLFHGTYGAKITNQSYRASEASAEGIAKKEIECFNRYHCDNISVNFGLQSMGRALGAQLDFHEETSPTVEVFPLEAIDQVDQLDFSPLSLERTDFIQMHLKAIEAIQKGINDQAVVDYELTGPLTAASSIYAPEKLLKATRKNKEQVHSLLDKTTLALERLIEEMAAANPDLGFSITDPVSSGDLISPRQYKEFTLPYLKRLVDKIHQLGQTVTLHICGNALKNIPYIIEAGVDIFSIDQKVSLLEAAELAGDQLIIAGHVNPIECFFRGTPDQVRQAVEECFEQMQQTNTPFIIAPGCSVPYGTPEANVSAYMKAALTGAERMGQHG</sequence>
<dbReference type="GO" id="GO:0004853">
    <property type="term" value="F:uroporphyrinogen decarboxylase activity"/>
    <property type="evidence" value="ECO:0007669"/>
    <property type="project" value="InterPro"/>
</dbReference>
<evidence type="ECO:0000313" key="2">
    <source>
        <dbReference type="EMBL" id="MDK7187513.1"/>
    </source>
</evidence>
<dbReference type="Gene3D" id="3.20.20.210">
    <property type="match status" value="1"/>
</dbReference>
<dbReference type="Pfam" id="PF01208">
    <property type="entry name" value="URO-D"/>
    <property type="match status" value="1"/>
</dbReference>
<accession>A0AAJ1Q6J2</accession>
<dbReference type="InterPro" id="IPR000257">
    <property type="entry name" value="Uroporphyrinogen_deCOase"/>
</dbReference>
<dbReference type="InterPro" id="IPR038071">
    <property type="entry name" value="UROD/MetE-like_sf"/>
</dbReference>
<reference evidence="2" key="1">
    <citation type="submission" date="2023-05" db="EMBL/GenBank/DDBJ databases">
        <title>Cataloging the Phylogenetic Diversity of Human Bladder Bacteria.</title>
        <authorList>
            <person name="Du J."/>
        </authorList>
    </citation>
    <scope>NUCLEOTIDE SEQUENCE</scope>
    <source>
        <strain evidence="2">UMB1231</strain>
    </source>
</reference>
<comment type="caution">
    <text evidence="2">The sequence shown here is derived from an EMBL/GenBank/DDBJ whole genome shotgun (WGS) entry which is preliminary data.</text>
</comment>
<dbReference type="AlphaFoldDB" id="A0AAJ1Q6J2"/>
<dbReference type="Proteomes" id="UP001229251">
    <property type="component" value="Unassembled WGS sequence"/>
</dbReference>
<dbReference type="InterPro" id="IPR052024">
    <property type="entry name" value="Methanogen_methyltrans"/>
</dbReference>
<name>A0AAJ1Q6J2_9LACT</name>
<dbReference type="RefSeq" id="WP_285065979.1">
    <property type="nucleotide sequence ID" value="NZ_JASOOE010000010.1"/>
</dbReference>
<evidence type="ECO:0000259" key="1">
    <source>
        <dbReference type="Pfam" id="PF01208"/>
    </source>
</evidence>
<dbReference type="GO" id="GO:0006779">
    <property type="term" value="P:porphyrin-containing compound biosynthetic process"/>
    <property type="evidence" value="ECO:0007669"/>
    <property type="project" value="InterPro"/>
</dbReference>
<dbReference type="SUPFAM" id="SSF51726">
    <property type="entry name" value="UROD/MetE-like"/>
    <property type="match status" value="1"/>
</dbReference>
<dbReference type="CDD" id="cd03465">
    <property type="entry name" value="URO-D_like"/>
    <property type="match status" value="1"/>
</dbReference>
<feature type="domain" description="Uroporphyrinogen decarboxylase (URO-D)" evidence="1">
    <location>
        <begin position="3"/>
        <end position="338"/>
    </location>
</feature>
<dbReference type="PANTHER" id="PTHR47099:SF1">
    <property type="entry name" value="METHYLCOBAMIDE:COM METHYLTRANSFERASE MTBA"/>
    <property type="match status" value="1"/>
</dbReference>
<gene>
    <name evidence="2" type="ORF">QP433_05925</name>
</gene>
<proteinExistence type="predicted"/>
<dbReference type="EMBL" id="JASOOE010000010">
    <property type="protein sequence ID" value="MDK7187513.1"/>
    <property type="molecule type" value="Genomic_DNA"/>
</dbReference>
<dbReference type="PANTHER" id="PTHR47099">
    <property type="entry name" value="METHYLCOBAMIDE:COM METHYLTRANSFERASE MTBA"/>
    <property type="match status" value="1"/>
</dbReference>